<proteinExistence type="predicted"/>
<dbReference type="Proteomes" id="UP001367508">
    <property type="component" value="Unassembled WGS sequence"/>
</dbReference>
<reference evidence="2 3" key="1">
    <citation type="submission" date="2024-01" db="EMBL/GenBank/DDBJ databases">
        <title>The genomes of 5 underutilized Papilionoideae crops provide insights into root nodulation and disease resistanc.</title>
        <authorList>
            <person name="Jiang F."/>
        </authorList>
    </citation>
    <scope>NUCLEOTIDE SEQUENCE [LARGE SCALE GENOMIC DNA]</scope>
    <source>
        <strain evidence="2">LVBAO_FW01</strain>
        <tissue evidence="2">Leaves</tissue>
    </source>
</reference>
<protein>
    <submittedName>
        <fullName evidence="2">Uncharacterized protein</fullName>
    </submittedName>
</protein>
<organism evidence="2 3">
    <name type="scientific">Canavalia gladiata</name>
    <name type="common">Sword bean</name>
    <name type="synonym">Dolichos gladiatus</name>
    <dbReference type="NCBI Taxonomy" id="3824"/>
    <lineage>
        <taxon>Eukaryota</taxon>
        <taxon>Viridiplantae</taxon>
        <taxon>Streptophyta</taxon>
        <taxon>Embryophyta</taxon>
        <taxon>Tracheophyta</taxon>
        <taxon>Spermatophyta</taxon>
        <taxon>Magnoliopsida</taxon>
        <taxon>eudicotyledons</taxon>
        <taxon>Gunneridae</taxon>
        <taxon>Pentapetalae</taxon>
        <taxon>rosids</taxon>
        <taxon>fabids</taxon>
        <taxon>Fabales</taxon>
        <taxon>Fabaceae</taxon>
        <taxon>Papilionoideae</taxon>
        <taxon>50 kb inversion clade</taxon>
        <taxon>NPAAA clade</taxon>
        <taxon>indigoferoid/millettioid clade</taxon>
        <taxon>Phaseoleae</taxon>
        <taxon>Canavalia</taxon>
    </lineage>
</organism>
<dbReference type="EMBL" id="JAYMYQ010000009">
    <property type="protein sequence ID" value="KAK7314170.1"/>
    <property type="molecule type" value="Genomic_DNA"/>
</dbReference>
<keyword evidence="3" id="KW-1185">Reference proteome</keyword>
<evidence type="ECO:0000256" key="1">
    <source>
        <dbReference type="SAM" id="MobiDB-lite"/>
    </source>
</evidence>
<gene>
    <name evidence="2" type="ORF">VNO77_39382</name>
</gene>
<evidence type="ECO:0000313" key="3">
    <source>
        <dbReference type="Proteomes" id="UP001367508"/>
    </source>
</evidence>
<name>A0AAN9KAD0_CANGL</name>
<feature type="region of interest" description="Disordered" evidence="1">
    <location>
        <begin position="41"/>
        <end position="66"/>
    </location>
</feature>
<dbReference type="AlphaFoldDB" id="A0AAN9KAD0"/>
<comment type="caution">
    <text evidence="2">The sequence shown here is derived from an EMBL/GenBank/DDBJ whole genome shotgun (WGS) entry which is preliminary data.</text>
</comment>
<sequence length="66" mass="7047">MGSIQILKETGAVGLTGKAKRTKEIQLIILLIPNLAPKSNSRLDNWKNERNGGGGEGVMSLPFLAT</sequence>
<evidence type="ECO:0000313" key="2">
    <source>
        <dbReference type="EMBL" id="KAK7314170.1"/>
    </source>
</evidence>
<accession>A0AAN9KAD0</accession>